<dbReference type="EMBL" id="JAOCGG010000016">
    <property type="protein sequence ID" value="MDH1630678.1"/>
    <property type="molecule type" value="Genomic_DNA"/>
</dbReference>
<dbReference type="GO" id="GO:0016740">
    <property type="term" value="F:transferase activity"/>
    <property type="evidence" value="ECO:0007669"/>
    <property type="project" value="UniProtKB-KW"/>
</dbReference>
<protein>
    <submittedName>
        <fullName evidence="3">Polysaccharide pyruvyl transferase family protein</fullName>
    </submittedName>
</protein>
<feature type="coiled-coil region" evidence="1">
    <location>
        <begin position="426"/>
        <end position="467"/>
    </location>
</feature>
<name>A0AA42RXA8_9PSED</name>
<reference evidence="3" key="1">
    <citation type="submission" date="2022-09" db="EMBL/GenBank/DDBJ databases">
        <title>Intensive care unit water sources are persistently colonized with multi-drug resistant bacteria and are the site of extensive horizontal gene transfer of antibiotic resistance genes.</title>
        <authorList>
            <person name="Diorio-Toth L."/>
        </authorList>
    </citation>
    <scope>NUCLEOTIDE SEQUENCE</scope>
    <source>
        <strain evidence="3">GD03782</strain>
    </source>
</reference>
<proteinExistence type="predicted"/>
<dbReference type="RefSeq" id="WP_280081773.1">
    <property type="nucleotide sequence ID" value="NZ_JAOCGG010000016.1"/>
</dbReference>
<dbReference type="Pfam" id="PF04230">
    <property type="entry name" value="PS_pyruv_trans"/>
    <property type="match status" value="1"/>
</dbReference>
<comment type="caution">
    <text evidence="3">The sequence shown here is derived from an EMBL/GenBank/DDBJ whole genome shotgun (WGS) entry which is preliminary data.</text>
</comment>
<dbReference type="AlphaFoldDB" id="A0AA42RXA8"/>
<dbReference type="Gene3D" id="1.10.287.1490">
    <property type="match status" value="1"/>
</dbReference>
<gene>
    <name evidence="3" type="ORF">N5I14_10520</name>
</gene>
<accession>A0AA42RXA8</accession>
<evidence type="ECO:0000259" key="2">
    <source>
        <dbReference type="Pfam" id="PF04230"/>
    </source>
</evidence>
<keyword evidence="1" id="KW-0175">Coiled coil</keyword>
<evidence type="ECO:0000313" key="3">
    <source>
        <dbReference type="EMBL" id="MDH1630678.1"/>
    </source>
</evidence>
<keyword evidence="3" id="KW-0808">Transferase</keyword>
<dbReference type="InterPro" id="IPR007345">
    <property type="entry name" value="Polysacch_pyruvyl_Trfase"/>
</dbReference>
<dbReference type="Proteomes" id="UP001160882">
    <property type="component" value="Unassembled WGS sequence"/>
</dbReference>
<feature type="domain" description="Polysaccharide pyruvyl transferase" evidence="2">
    <location>
        <begin position="32"/>
        <end position="299"/>
    </location>
</feature>
<evidence type="ECO:0000256" key="1">
    <source>
        <dbReference type="SAM" id="Coils"/>
    </source>
</evidence>
<organism evidence="3 4">
    <name type="scientific">Pseudomonas mosselii</name>
    <dbReference type="NCBI Taxonomy" id="78327"/>
    <lineage>
        <taxon>Bacteria</taxon>
        <taxon>Pseudomonadati</taxon>
        <taxon>Pseudomonadota</taxon>
        <taxon>Gammaproteobacteria</taxon>
        <taxon>Pseudomonadales</taxon>
        <taxon>Pseudomonadaceae</taxon>
        <taxon>Pseudomonas</taxon>
    </lineage>
</organism>
<sequence length="521" mass="58124">MEFLPFFINHNLFIEPDTPENFEDLYTGINTNSGNGLIATSLAKILGVRTYTGGIRNIFLCHKDDVNFEHINEKYSHAILIFEDHIGEQWNHLPWTRMQGVLEALDLPLIVFSLGCCGVNKTPDRVVSEISMEARNFFAFLSRKAVSIGVRGTFTGQVMELLGIRNYQVVGCPTYFEAGRDRVVERPRPTAESAVVGVGLFTSNTIENVHHVLQSEVELLRALIDVAPITQQDSNSFMAVPWPNYASKFLNALACDRVRFFTDPAEWRDYFDESVALTVGTRVHGSIVSLNKGRPALVTAGDVRAEEMCRLFQIPHLPGAYLADASPAELADMADPTALNAAYPELYDSFISWLVNVCGLPVPEKPLEFIDWRVYRAALLPGPVAAERLRGASAASEVQRLSLDLSTATSEIQRFSADQSTATNEIQRLSLDLSTATSEIQRLSLDLSTATNEIQRLSLDLTMANDRQMDLSATLDSLSAQHEGLSAHTSEVERRLALLHQSWSWRLTKPLRWAKTIIRRQ</sequence>
<evidence type="ECO:0000313" key="4">
    <source>
        <dbReference type="Proteomes" id="UP001160882"/>
    </source>
</evidence>